<reference evidence="1" key="1">
    <citation type="submission" date="2021-03" db="EMBL/GenBank/DDBJ databases">
        <title>Plesiomonas shigelloides zfcc0051, isolated from zebrafish feces.</title>
        <authorList>
            <person name="Vanderhoek Z."/>
            <person name="Gaulke C."/>
        </authorList>
    </citation>
    <scope>NUCLEOTIDE SEQUENCE</scope>
    <source>
        <strain evidence="1">Zfcc0051</strain>
    </source>
</reference>
<protein>
    <submittedName>
        <fullName evidence="1">Uncharacterized protein</fullName>
    </submittedName>
</protein>
<dbReference type="RefSeq" id="WP_010862838.1">
    <property type="nucleotide sequence ID" value="NZ_CP027852.1"/>
</dbReference>
<name>A0A1A9ATZ9_PLESH</name>
<accession>A0A1A9ATZ9</accession>
<dbReference type="KEGG" id="pshi:SAMEA2665130_0161"/>
<dbReference type="EMBL" id="JAFNAA010000003">
    <property type="protein sequence ID" value="MBO1107319.1"/>
    <property type="molecule type" value="Genomic_DNA"/>
</dbReference>
<proteinExistence type="predicted"/>
<sequence length="115" mass="13595">MGQIDRVVKATRRLERLLRQHFHAEGRGLHELITSCDDRLPEAAARKLRFIATVRNRLMHEDGYRLEDERDFFRACRECEQLLTPRAPRLMWLLAAILVLGVTLLFLLLGWFWPV</sequence>
<dbReference type="AlphaFoldDB" id="A0A1A9ATZ9"/>
<comment type="caution">
    <text evidence="1">The sequence shown here is derived from an EMBL/GenBank/DDBJ whole genome shotgun (WGS) entry which is preliminary data.</text>
</comment>
<gene>
    <name evidence="1" type="ORF">J2R62_03630</name>
</gene>
<evidence type="ECO:0000313" key="2">
    <source>
        <dbReference type="Proteomes" id="UP000664658"/>
    </source>
</evidence>
<evidence type="ECO:0000313" key="1">
    <source>
        <dbReference type="EMBL" id="MBO1107319.1"/>
    </source>
</evidence>
<dbReference type="Proteomes" id="UP000664658">
    <property type="component" value="Unassembled WGS sequence"/>
</dbReference>
<organism evidence="1 2">
    <name type="scientific">Plesiomonas shigelloides</name>
    <name type="common">Aeromonas shigelloides</name>
    <dbReference type="NCBI Taxonomy" id="703"/>
    <lineage>
        <taxon>Bacteria</taxon>
        <taxon>Pseudomonadati</taxon>
        <taxon>Pseudomonadota</taxon>
        <taxon>Gammaproteobacteria</taxon>
        <taxon>Enterobacterales</taxon>
        <taxon>Enterobacteriaceae</taxon>
        <taxon>Plesiomonas</taxon>
    </lineage>
</organism>